<evidence type="ECO:0000313" key="4">
    <source>
        <dbReference type="Proteomes" id="UP000238479"/>
    </source>
</evidence>
<keyword evidence="4" id="KW-1185">Reference proteome</keyword>
<dbReference type="Pfam" id="PF23282">
    <property type="entry name" value="WHD_ROQ1"/>
    <property type="match status" value="1"/>
</dbReference>
<dbReference type="PANTHER" id="PTHR11017:SF573">
    <property type="entry name" value="ADP-RIBOSYL CYCLASE_CYCLIC ADP-RIBOSE HYDROLASE"/>
    <property type="match status" value="1"/>
</dbReference>
<dbReference type="Proteomes" id="UP000238479">
    <property type="component" value="Chromosome 4"/>
</dbReference>
<sequence length="87" mass="10339">MVIGIAQLQEKALIRIDKDDEIWMHDLIEEMGKDIVYQESPDEPGKRSRVWSEEDVDYVLTNNTVSILMMFCVFQFRKHFILNIISY</sequence>
<gene>
    <name evidence="3" type="ORF">RchiOBHm_Chr4g0389091</name>
</gene>
<dbReference type="InterPro" id="IPR058192">
    <property type="entry name" value="WHD_ROQ1-like"/>
</dbReference>
<comment type="caution">
    <text evidence="3">The sequence shown here is derived from an EMBL/GenBank/DDBJ whole genome shotgun (WGS) entry which is preliminary data.</text>
</comment>
<accession>A0A2P6QPX6</accession>
<feature type="domain" description="Disease resistance protein Roq1-like winged-helix" evidence="2">
    <location>
        <begin position="3"/>
        <end position="40"/>
    </location>
</feature>
<proteinExistence type="predicted"/>
<dbReference type="Gramene" id="PRQ36225">
    <property type="protein sequence ID" value="PRQ36225"/>
    <property type="gene ID" value="RchiOBHm_Chr4g0389091"/>
</dbReference>
<organism evidence="3 4">
    <name type="scientific">Rosa chinensis</name>
    <name type="common">China rose</name>
    <dbReference type="NCBI Taxonomy" id="74649"/>
    <lineage>
        <taxon>Eukaryota</taxon>
        <taxon>Viridiplantae</taxon>
        <taxon>Streptophyta</taxon>
        <taxon>Embryophyta</taxon>
        <taxon>Tracheophyta</taxon>
        <taxon>Spermatophyta</taxon>
        <taxon>Magnoliopsida</taxon>
        <taxon>eudicotyledons</taxon>
        <taxon>Gunneridae</taxon>
        <taxon>Pentapetalae</taxon>
        <taxon>rosids</taxon>
        <taxon>fabids</taxon>
        <taxon>Rosales</taxon>
        <taxon>Rosaceae</taxon>
        <taxon>Rosoideae</taxon>
        <taxon>Rosoideae incertae sedis</taxon>
        <taxon>Rosa</taxon>
    </lineage>
</organism>
<protein>
    <recommendedName>
        <fullName evidence="2">Disease resistance protein Roq1-like winged-helix domain-containing protein</fullName>
    </recommendedName>
</protein>
<dbReference type="PANTHER" id="PTHR11017">
    <property type="entry name" value="LEUCINE-RICH REPEAT-CONTAINING PROTEIN"/>
    <property type="match status" value="1"/>
</dbReference>
<dbReference type="EMBL" id="PDCK01000042">
    <property type="protein sequence ID" value="PRQ36225.1"/>
    <property type="molecule type" value="Genomic_DNA"/>
</dbReference>
<dbReference type="InterPro" id="IPR044974">
    <property type="entry name" value="Disease_R_plants"/>
</dbReference>
<evidence type="ECO:0000313" key="3">
    <source>
        <dbReference type="EMBL" id="PRQ36225.1"/>
    </source>
</evidence>
<evidence type="ECO:0000256" key="1">
    <source>
        <dbReference type="ARBA" id="ARBA00022737"/>
    </source>
</evidence>
<evidence type="ECO:0000259" key="2">
    <source>
        <dbReference type="Pfam" id="PF23282"/>
    </source>
</evidence>
<dbReference type="AlphaFoldDB" id="A0A2P6QPX6"/>
<reference evidence="3 4" key="1">
    <citation type="journal article" date="2018" name="Nat. Genet.">
        <title>The Rosa genome provides new insights in the design of modern roses.</title>
        <authorList>
            <person name="Bendahmane M."/>
        </authorList>
    </citation>
    <scope>NUCLEOTIDE SEQUENCE [LARGE SCALE GENOMIC DNA]</scope>
    <source>
        <strain evidence="4">cv. Old Blush</strain>
    </source>
</reference>
<dbReference type="GO" id="GO:0006952">
    <property type="term" value="P:defense response"/>
    <property type="evidence" value="ECO:0007669"/>
    <property type="project" value="InterPro"/>
</dbReference>
<keyword evidence="1" id="KW-0677">Repeat</keyword>
<name>A0A2P6QPX6_ROSCH</name>